<dbReference type="InterPro" id="IPR006597">
    <property type="entry name" value="Sel1-like"/>
</dbReference>
<dbReference type="InterPro" id="IPR036366">
    <property type="entry name" value="PGBDSf"/>
</dbReference>
<dbReference type="PANTHER" id="PTHR43628:SF1">
    <property type="entry name" value="CHITIN SYNTHASE REGULATORY FACTOR 2-RELATED"/>
    <property type="match status" value="1"/>
</dbReference>
<reference evidence="4" key="2">
    <citation type="submission" date="2023-01" db="EMBL/GenBank/DDBJ databases">
        <title>Draft genome sequence of Algimonas porphyrae strain NBRC 108216.</title>
        <authorList>
            <person name="Sun Q."/>
            <person name="Mori K."/>
        </authorList>
    </citation>
    <scope>NUCLEOTIDE SEQUENCE</scope>
    <source>
        <strain evidence="4">NBRC 108216</strain>
    </source>
</reference>
<dbReference type="SMART" id="SM00671">
    <property type="entry name" value="SEL1"/>
    <property type="match status" value="3"/>
</dbReference>
<sequence>MVGKVSENPEEAEGATAGPDPDAPSSSMSDNPNPNSTPRRKAAPRKAAKKTATRSKADLQADLDKLEARLKRADSVTRKSVESLETVVTTLQASLKTAQSTQKGQLTKHVNRLTRRLDAQVDDTKALIRRELRDALAGAGSTGGVDALDAALSRATERMDEAEISQAAAITRVNRHLADIARAVDARLKDESDARQAEMATIDTRIIETVSGATAKITDRISIIERDSARAFDKIGETMEQLHRKVEQRRSASEDGIGERIAELAAQTQSGFDAYQSRVEQRFEEMEARHIAVGTGVAERAIERVNQELDEKINALKSRLAELERRPVEMPALPAPVLATQPKEVTPEAEVVQAAEKDESQSLRDRLTSFRKPSDEPATLAPAALDQTQAANPYAAALGASAASGGRGLAVPAAPFEPLPSPFEAQDPGSPVVAFPVPVPPAPSLKPDGPPLPPFQMPTAGQGYNTPDFESAPLPEAVYANPAYADDGNTPATGVMDSPMAIRVAGENRAPRRKLNLPSLPLSSPPLRIALLAGGVVIIAFLAGRMILGTGSLSSSDPQNVPPAAVQTQPAVTTTQMPMQGYTLPTGTAPDGTALPQSDPALSGLPGGVDTQNAPIGDYVETQPVTFIDAELDTLDAAVEAGNPIAQFQMGLAKLDAGETEDGAALVREAASANQPAALYRLAKLYEAGEGVPRDDTLARQLIERAARGGNRIAMHDLGLYYAEGRGGVEMNMLTAKAWFEQAARRDVVDSQYNLAVLSESPDTGAEPDTQEAFFWYSIAARQGDQFAIQRRDALRNTFDAATLSAIQTRLDAFQPREIDEAANGIFTNLPWVQANAPATRDQIRTAQARLAALGYQVGTPDGLMGERTRTAIRRFQRENGLTETGNVNAALLNRLSQAGGA</sequence>
<evidence type="ECO:0000313" key="4">
    <source>
        <dbReference type="EMBL" id="GLQ21182.1"/>
    </source>
</evidence>
<dbReference type="EMBL" id="BSNJ01000004">
    <property type="protein sequence ID" value="GLQ21182.1"/>
    <property type="molecule type" value="Genomic_DNA"/>
</dbReference>
<dbReference type="Pfam" id="PF08238">
    <property type="entry name" value="Sel1"/>
    <property type="match status" value="3"/>
</dbReference>
<dbReference type="InterPro" id="IPR002477">
    <property type="entry name" value="Peptidoglycan-bd-like"/>
</dbReference>
<dbReference type="SUPFAM" id="SSF81901">
    <property type="entry name" value="HCP-like"/>
    <property type="match status" value="1"/>
</dbReference>
<organism evidence="4 5">
    <name type="scientific">Algimonas porphyrae</name>
    <dbReference type="NCBI Taxonomy" id="1128113"/>
    <lineage>
        <taxon>Bacteria</taxon>
        <taxon>Pseudomonadati</taxon>
        <taxon>Pseudomonadota</taxon>
        <taxon>Alphaproteobacteria</taxon>
        <taxon>Maricaulales</taxon>
        <taxon>Robiginitomaculaceae</taxon>
        <taxon>Algimonas</taxon>
    </lineage>
</organism>
<keyword evidence="5" id="KW-1185">Reference proteome</keyword>
<reference evidence="4" key="1">
    <citation type="journal article" date="2014" name="Int. J. Syst. Evol. Microbiol.">
        <title>Complete genome of a new Firmicutes species belonging to the dominant human colonic microbiota ('Ruminococcus bicirculans') reveals two chromosomes and a selective capacity to utilize plant glucans.</title>
        <authorList>
            <consortium name="NISC Comparative Sequencing Program"/>
            <person name="Wegmann U."/>
            <person name="Louis P."/>
            <person name="Goesmann A."/>
            <person name="Henrissat B."/>
            <person name="Duncan S.H."/>
            <person name="Flint H.J."/>
        </authorList>
    </citation>
    <scope>NUCLEOTIDE SEQUENCE</scope>
    <source>
        <strain evidence="4">NBRC 108216</strain>
    </source>
</reference>
<dbReference type="InterPro" id="IPR011990">
    <property type="entry name" value="TPR-like_helical_dom_sf"/>
</dbReference>
<dbReference type="Gene3D" id="1.25.40.10">
    <property type="entry name" value="Tetratricopeptide repeat domain"/>
    <property type="match status" value="1"/>
</dbReference>
<dbReference type="Pfam" id="PF01471">
    <property type="entry name" value="PG_binding_1"/>
    <property type="match status" value="1"/>
</dbReference>
<feature type="compositionally biased region" description="Basic residues" evidence="2">
    <location>
        <begin position="38"/>
        <end position="53"/>
    </location>
</feature>
<feature type="region of interest" description="Disordered" evidence="2">
    <location>
        <begin position="1"/>
        <end position="60"/>
    </location>
</feature>
<comment type="caution">
    <text evidence="4">The sequence shown here is derived from an EMBL/GenBank/DDBJ whole genome shotgun (WGS) entry which is preliminary data.</text>
</comment>
<keyword evidence="1" id="KW-0175">Coiled coil</keyword>
<feature type="compositionally biased region" description="Low complexity" evidence="2">
    <location>
        <begin position="19"/>
        <end position="37"/>
    </location>
</feature>
<evidence type="ECO:0000256" key="1">
    <source>
        <dbReference type="SAM" id="Coils"/>
    </source>
</evidence>
<dbReference type="RefSeq" id="WP_284372470.1">
    <property type="nucleotide sequence ID" value="NZ_BSNJ01000004.1"/>
</dbReference>
<evidence type="ECO:0000256" key="2">
    <source>
        <dbReference type="SAM" id="MobiDB-lite"/>
    </source>
</evidence>
<dbReference type="PANTHER" id="PTHR43628">
    <property type="entry name" value="ACTIVATOR OF C KINASE PROTEIN 1-RELATED"/>
    <property type="match status" value="1"/>
</dbReference>
<evidence type="ECO:0000259" key="3">
    <source>
        <dbReference type="Pfam" id="PF01471"/>
    </source>
</evidence>
<dbReference type="SUPFAM" id="SSF47090">
    <property type="entry name" value="PGBD-like"/>
    <property type="match status" value="1"/>
</dbReference>
<dbReference type="Proteomes" id="UP001161390">
    <property type="component" value="Unassembled WGS sequence"/>
</dbReference>
<proteinExistence type="predicted"/>
<name>A0ABQ5V2J3_9PROT</name>
<feature type="coiled-coil region" evidence="1">
    <location>
        <begin position="299"/>
        <end position="326"/>
    </location>
</feature>
<dbReference type="InterPro" id="IPR036365">
    <property type="entry name" value="PGBD-like_sf"/>
</dbReference>
<protein>
    <recommendedName>
        <fullName evidence="3">Peptidoglycan binding-like domain-containing protein</fullName>
    </recommendedName>
</protein>
<dbReference type="Gene3D" id="1.10.101.10">
    <property type="entry name" value="PGBD-like superfamily/PGBD"/>
    <property type="match status" value="1"/>
</dbReference>
<accession>A0ABQ5V2J3</accession>
<dbReference type="InterPro" id="IPR052945">
    <property type="entry name" value="Mitotic_Regulator"/>
</dbReference>
<feature type="domain" description="Peptidoglycan binding-like" evidence="3">
    <location>
        <begin position="841"/>
        <end position="896"/>
    </location>
</feature>
<evidence type="ECO:0000313" key="5">
    <source>
        <dbReference type="Proteomes" id="UP001161390"/>
    </source>
</evidence>
<gene>
    <name evidence="4" type="ORF">GCM10007854_21370</name>
</gene>